<dbReference type="InterPro" id="IPR036638">
    <property type="entry name" value="HLH_DNA-bd_sf"/>
</dbReference>
<dbReference type="InterPro" id="IPR011598">
    <property type="entry name" value="bHLH_dom"/>
</dbReference>
<accession>A0A6P3FLS6</accession>
<feature type="domain" description="BHLH" evidence="10">
    <location>
        <begin position="52"/>
        <end position="103"/>
    </location>
</feature>
<keyword evidence="4" id="KW-0744">Spermatogenesis</keyword>
<dbReference type="PANTHER" id="PTHR15402:SF4">
    <property type="entry name" value="SPERMATOGENESIS- AND OOGENESIS-SPECIFIC BASIC HELIX-LOOP-HELIX-CONTAINING PROTEIN 1"/>
    <property type="match status" value="1"/>
</dbReference>
<evidence type="ECO:0000313" key="11">
    <source>
        <dbReference type="Proteomes" id="UP000515203"/>
    </source>
</evidence>
<dbReference type="InterPro" id="IPR039583">
    <property type="entry name" value="TCFL5/SOLH1/2"/>
</dbReference>
<evidence type="ECO:0000256" key="1">
    <source>
        <dbReference type="ARBA" id="ARBA00004123"/>
    </source>
</evidence>
<protein>
    <submittedName>
        <fullName evidence="12">Spermatogenesis- and oogenesis-specific basic helix-loop-helix-containing protein 1</fullName>
    </submittedName>
</protein>
<dbReference type="Proteomes" id="UP000515203">
    <property type="component" value="Unplaced"/>
</dbReference>
<proteinExistence type="predicted"/>
<dbReference type="GO" id="GO:0030154">
    <property type="term" value="P:cell differentiation"/>
    <property type="evidence" value="ECO:0007669"/>
    <property type="project" value="UniProtKB-KW"/>
</dbReference>
<name>A0A6P3FLS6_OCTDE</name>
<keyword evidence="5" id="KW-0805">Transcription regulation</keyword>
<evidence type="ECO:0000256" key="7">
    <source>
        <dbReference type="ARBA" id="ARBA00023163"/>
    </source>
</evidence>
<comment type="subcellular location">
    <subcellularLocation>
        <location evidence="1">Nucleus</location>
    </subcellularLocation>
</comment>
<evidence type="ECO:0000313" key="12">
    <source>
        <dbReference type="RefSeq" id="XP_004640579.1"/>
    </source>
</evidence>
<feature type="region of interest" description="Disordered" evidence="9">
    <location>
        <begin position="306"/>
        <end position="336"/>
    </location>
</feature>
<evidence type="ECO:0000259" key="10">
    <source>
        <dbReference type="PROSITE" id="PS50888"/>
    </source>
</evidence>
<dbReference type="GO" id="GO:0007283">
    <property type="term" value="P:spermatogenesis"/>
    <property type="evidence" value="ECO:0007669"/>
    <property type="project" value="UniProtKB-KW"/>
</dbReference>
<dbReference type="CDD" id="cd18908">
    <property type="entry name" value="bHLH_SOHLH1_2"/>
    <property type="match status" value="1"/>
</dbReference>
<evidence type="ECO:0000256" key="3">
    <source>
        <dbReference type="ARBA" id="ARBA00022782"/>
    </source>
</evidence>
<keyword evidence="11" id="KW-1185">Reference proteome</keyword>
<keyword evidence="8" id="KW-0539">Nucleus</keyword>
<dbReference type="FunCoup" id="A0A6P3FLS6">
    <property type="interactions" value="404"/>
</dbReference>
<evidence type="ECO:0000256" key="9">
    <source>
        <dbReference type="SAM" id="MobiDB-lite"/>
    </source>
</evidence>
<sequence length="367" mass="38512">MASRASEPKAGLSRTPGHGRCQGSSAPRAEAGFKDPVQGSGPRKNLAAAKGEALPRNVLSERGRRKRISVSCERLRALLPRFDGRREDMATVLEMAVQFLRLARSLVPSQEQHLVPATARATWHTWQGDVLQWALASQVSAGRPDPGTAASSQTLQQEPLGCASQGAGESKAPAGLSEQLGGLPALPGVMHLSLDVSLPGLLSAVCQQGFPWPSNLGSRLPPWPSYACQLTSPKVVEDAAIRQGLAGPPARSTASPSRLAGEVSLTPAVDSRSAFGLDPEDGESFPLSASPDLWLGSVEARLATPARASARSSPVGRAELGFPGDPVPSSQELQDSPLELWGSDVDAWGLDLKDDGVDSIFTDFLAS</sequence>
<dbReference type="GO" id="GO:0000978">
    <property type="term" value="F:RNA polymerase II cis-regulatory region sequence-specific DNA binding"/>
    <property type="evidence" value="ECO:0007669"/>
    <property type="project" value="TreeGrafter"/>
</dbReference>
<dbReference type="AlphaFoldDB" id="A0A6P3FLS6"/>
<dbReference type="SUPFAM" id="SSF47459">
    <property type="entry name" value="HLH, helix-loop-helix DNA-binding domain"/>
    <property type="match status" value="1"/>
</dbReference>
<evidence type="ECO:0000256" key="6">
    <source>
        <dbReference type="ARBA" id="ARBA00023125"/>
    </source>
</evidence>
<evidence type="ECO:0000256" key="2">
    <source>
        <dbReference type="ARBA" id="ARBA00022473"/>
    </source>
</evidence>
<evidence type="ECO:0000256" key="8">
    <source>
        <dbReference type="ARBA" id="ARBA00023242"/>
    </source>
</evidence>
<reference evidence="12" key="1">
    <citation type="submission" date="2025-08" db="UniProtKB">
        <authorList>
            <consortium name="RefSeq"/>
        </authorList>
    </citation>
    <scope>IDENTIFICATION</scope>
</reference>
<dbReference type="OrthoDB" id="5966556at2759"/>
<evidence type="ECO:0000256" key="4">
    <source>
        <dbReference type="ARBA" id="ARBA00022871"/>
    </source>
</evidence>
<feature type="compositionally biased region" description="Low complexity" evidence="9">
    <location>
        <begin position="306"/>
        <end position="318"/>
    </location>
</feature>
<feature type="region of interest" description="Disordered" evidence="9">
    <location>
        <begin position="1"/>
        <end position="50"/>
    </location>
</feature>
<dbReference type="Gene3D" id="4.10.280.10">
    <property type="entry name" value="Helix-loop-helix DNA-binding domain"/>
    <property type="match status" value="1"/>
</dbReference>
<dbReference type="SMART" id="SM00353">
    <property type="entry name" value="HLH"/>
    <property type="match status" value="1"/>
</dbReference>
<dbReference type="GO" id="GO:0000981">
    <property type="term" value="F:DNA-binding transcription factor activity, RNA polymerase II-specific"/>
    <property type="evidence" value="ECO:0007669"/>
    <property type="project" value="TreeGrafter"/>
</dbReference>
<keyword evidence="7" id="KW-0804">Transcription</keyword>
<dbReference type="CTD" id="402381"/>
<organism evidence="11 12">
    <name type="scientific">Octodon degus</name>
    <name type="common">Degu</name>
    <name type="synonym">Sciurus degus</name>
    <dbReference type="NCBI Taxonomy" id="10160"/>
    <lineage>
        <taxon>Eukaryota</taxon>
        <taxon>Metazoa</taxon>
        <taxon>Chordata</taxon>
        <taxon>Craniata</taxon>
        <taxon>Vertebrata</taxon>
        <taxon>Euteleostomi</taxon>
        <taxon>Mammalia</taxon>
        <taxon>Eutheria</taxon>
        <taxon>Euarchontoglires</taxon>
        <taxon>Glires</taxon>
        <taxon>Rodentia</taxon>
        <taxon>Hystricomorpha</taxon>
        <taxon>Octodontidae</taxon>
        <taxon>Octodon</taxon>
    </lineage>
</organism>
<evidence type="ECO:0000256" key="5">
    <source>
        <dbReference type="ARBA" id="ARBA00023015"/>
    </source>
</evidence>
<dbReference type="GeneID" id="101563318"/>
<keyword evidence="2" id="KW-0217">Developmental protein</keyword>
<dbReference type="PANTHER" id="PTHR15402">
    <property type="entry name" value="TRANSCRIPTION FACTOR-LIKE 5 PROTEIN"/>
    <property type="match status" value="1"/>
</dbReference>
<dbReference type="GO" id="GO:0005634">
    <property type="term" value="C:nucleus"/>
    <property type="evidence" value="ECO:0007669"/>
    <property type="project" value="UniProtKB-SubCell"/>
</dbReference>
<keyword evidence="6" id="KW-0238">DNA-binding</keyword>
<dbReference type="RefSeq" id="XP_004640579.1">
    <property type="nucleotide sequence ID" value="XM_004640522.1"/>
</dbReference>
<dbReference type="InParanoid" id="A0A6P3FLS6"/>
<dbReference type="Pfam" id="PF00010">
    <property type="entry name" value="HLH"/>
    <property type="match status" value="1"/>
</dbReference>
<gene>
    <name evidence="12" type="primary">Sohlh1</name>
</gene>
<dbReference type="PROSITE" id="PS50888">
    <property type="entry name" value="BHLH"/>
    <property type="match status" value="1"/>
</dbReference>
<dbReference type="GO" id="GO:0046983">
    <property type="term" value="F:protein dimerization activity"/>
    <property type="evidence" value="ECO:0007669"/>
    <property type="project" value="InterPro"/>
</dbReference>
<keyword evidence="3" id="KW-0221">Differentiation</keyword>